<accession>A0A1X1FFS4</accession>
<dbReference type="EMBL" id="WKKY01000025">
    <property type="protein sequence ID" value="MSE20154.1"/>
    <property type="molecule type" value="Genomic_DNA"/>
</dbReference>
<evidence type="ECO:0008006" key="5">
    <source>
        <dbReference type="Google" id="ProtNLM"/>
    </source>
</evidence>
<sequence>MKLMRLVLTTASVISGIGFFALTSNISKASTLQPFYWEEHYRHEYKVRVKQPTKVYKVTYGRYAYQNRWSFYKYLRRGEVVRTWYAGADGFNWHLTGGTHGKYDGNSHYGFDVEWAHKSSFKILKVYYGTNWF</sequence>
<organism evidence="2 3">
    <name type="scientific">Lentilactobacillus parabuchneri</name>
    <dbReference type="NCBI Taxonomy" id="152331"/>
    <lineage>
        <taxon>Bacteria</taxon>
        <taxon>Bacillati</taxon>
        <taxon>Bacillota</taxon>
        <taxon>Bacilli</taxon>
        <taxon>Lactobacillales</taxon>
        <taxon>Lactobacillaceae</taxon>
        <taxon>Lentilactobacillus</taxon>
    </lineage>
</organism>
<dbReference type="Proteomes" id="UP000491237">
    <property type="component" value="Unassembled WGS sequence"/>
</dbReference>
<dbReference type="GeneID" id="69802772"/>
<evidence type="ECO:0000313" key="4">
    <source>
        <dbReference type="Proteomes" id="UP000491237"/>
    </source>
</evidence>
<proteinExistence type="predicted"/>
<evidence type="ECO:0000313" key="1">
    <source>
        <dbReference type="EMBL" id="MSE20154.1"/>
    </source>
</evidence>
<dbReference type="AlphaFoldDB" id="A0A1X1FFS4"/>
<dbReference type="STRING" id="152331.FAM21731_00991"/>
<evidence type="ECO:0000313" key="2">
    <source>
        <dbReference type="EMBL" id="ORN30236.1"/>
    </source>
</evidence>
<name>A0A1X1FFS4_9LACO</name>
<dbReference type="OrthoDB" id="2324251at2"/>
<protein>
    <recommendedName>
        <fullName evidence="5">Bacteriocin</fullName>
    </recommendedName>
</protein>
<gene>
    <name evidence="2" type="ORF">FAM23169_00941</name>
    <name evidence="1" type="ORF">GKC44_02540</name>
</gene>
<comment type="caution">
    <text evidence="2">The sequence shown here is derived from an EMBL/GenBank/DDBJ whole genome shotgun (WGS) entry which is preliminary data.</text>
</comment>
<evidence type="ECO:0000313" key="3">
    <source>
        <dbReference type="Proteomes" id="UP000193009"/>
    </source>
</evidence>
<dbReference type="Proteomes" id="UP000193009">
    <property type="component" value="Unassembled WGS sequence"/>
</dbReference>
<dbReference type="EMBL" id="MSBD01000020">
    <property type="protein sequence ID" value="ORN30236.1"/>
    <property type="molecule type" value="Genomic_DNA"/>
</dbReference>
<keyword evidence="3" id="KW-1185">Reference proteome</keyword>
<dbReference type="RefSeq" id="WP_057909407.1">
    <property type="nucleotide sequence ID" value="NZ_CAURXG010000005.1"/>
</dbReference>
<dbReference type="KEGG" id="lpar:FAM21731_00991"/>
<reference evidence="2 3" key="1">
    <citation type="journal article" date="2017" name="Front. Microbiol.">
        <title>The Histidine Decarboxylase Gene Cluster of Lactobacillus parabuchneri Was Gained by Horizontal Gene Transfer and Is Mobile within the Species.</title>
        <authorList>
            <person name="Wuthrich D."/>
            <person name="Berthoud H."/>
            <person name="Wechsler D."/>
            <person name="Eugster E."/>
            <person name="Irmler S."/>
            <person name="Bruggmann R."/>
        </authorList>
    </citation>
    <scope>NUCLEOTIDE SEQUENCE [LARGE SCALE GENOMIC DNA]</scope>
    <source>
        <strain evidence="2 3">FAM23169</strain>
    </source>
</reference>
<reference evidence="1 4" key="2">
    <citation type="submission" date="2019-11" db="EMBL/GenBank/DDBJ databases">
        <title>Draft Genome Sequence of Plant Growth-Promoting Rhizosphere-Associated Bacteria.</title>
        <authorList>
            <person name="Vasilyev I.Y."/>
            <person name="Radchenko V."/>
            <person name="Ilnitskaya E.V."/>
        </authorList>
    </citation>
    <scope>NUCLEOTIDE SEQUENCE [LARGE SCALE GENOMIC DNA]</scope>
    <source>
        <strain evidence="1 4">VRA_07sq_f</strain>
    </source>
</reference>